<dbReference type="AlphaFoldDB" id="A0A4Y6UAM7"/>
<dbReference type="GO" id="GO:0005829">
    <property type="term" value="C:cytosol"/>
    <property type="evidence" value="ECO:0007669"/>
    <property type="project" value="TreeGrafter"/>
</dbReference>
<keyword evidence="4" id="KW-1185">Reference proteome</keyword>
<protein>
    <recommendedName>
        <fullName evidence="5">Thymidylate kinase</fullName>
    </recommendedName>
</protein>
<name>A0A4Y6UAM7_9PROT</name>
<dbReference type="GO" id="GO:0005524">
    <property type="term" value="F:ATP binding"/>
    <property type="evidence" value="ECO:0007669"/>
    <property type="project" value="UniProtKB-KW"/>
</dbReference>
<dbReference type="KEGG" id="swf:E3E12_04065"/>
<organism evidence="3 4">
    <name type="scientific">Formicincola oecophyllae</name>
    <dbReference type="NCBI Taxonomy" id="2558361"/>
    <lineage>
        <taxon>Bacteria</taxon>
        <taxon>Pseudomonadati</taxon>
        <taxon>Pseudomonadota</taxon>
        <taxon>Alphaproteobacteria</taxon>
        <taxon>Acetobacterales</taxon>
        <taxon>Acetobacteraceae</taxon>
        <taxon>Formicincola</taxon>
    </lineage>
</organism>
<proteinExistence type="predicted"/>
<evidence type="ECO:0000256" key="2">
    <source>
        <dbReference type="ARBA" id="ARBA00022840"/>
    </source>
</evidence>
<dbReference type="PANTHER" id="PTHR10344">
    <property type="entry name" value="THYMIDYLATE KINASE"/>
    <property type="match status" value="1"/>
</dbReference>
<accession>A0A4Y6UAM7</accession>
<keyword evidence="2" id="KW-0067">ATP-binding</keyword>
<dbReference type="InterPro" id="IPR027417">
    <property type="entry name" value="P-loop_NTPase"/>
</dbReference>
<evidence type="ECO:0008006" key="5">
    <source>
        <dbReference type="Google" id="ProtNLM"/>
    </source>
</evidence>
<evidence type="ECO:0000256" key="1">
    <source>
        <dbReference type="ARBA" id="ARBA00022741"/>
    </source>
</evidence>
<dbReference type="GO" id="GO:0006227">
    <property type="term" value="P:dUDP biosynthetic process"/>
    <property type="evidence" value="ECO:0007669"/>
    <property type="project" value="TreeGrafter"/>
</dbReference>
<dbReference type="SUPFAM" id="SSF52540">
    <property type="entry name" value="P-loop containing nucleoside triphosphate hydrolases"/>
    <property type="match status" value="1"/>
</dbReference>
<dbReference type="Gene3D" id="3.40.50.300">
    <property type="entry name" value="P-loop containing nucleotide triphosphate hydrolases"/>
    <property type="match status" value="1"/>
</dbReference>
<gene>
    <name evidence="3" type="ORF">E3E12_04065</name>
</gene>
<evidence type="ECO:0000313" key="4">
    <source>
        <dbReference type="Proteomes" id="UP000318709"/>
    </source>
</evidence>
<keyword evidence="1" id="KW-0547">Nucleotide-binding</keyword>
<dbReference type="GO" id="GO:0004798">
    <property type="term" value="F:dTMP kinase activity"/>
    <property type="evidence" value="ECO:0007669"/>
    <property type="project" value="TreeGrafter"/>
</dbReference>
<dbReference type="GO" id="GO:0006233">
    <property type="term" value="P:dTDP biosynthetic process"/>
    <property type="evidence" value="ECO:0007669"/>
    <property type="project" value="TreeGrafter"/>
</dbReference>
<dbReference type="Proteomes" id="UP000318709">
    <property type="component" value="Chromosome"/>
</dbReference>
<dbReference type="EMBL" id="CP038231">
    <property type="protein sequence ID" value="QDH13507.1"/>
    <property type="molecule type" value="Genomic_DNA"/>
</dbReference>
<evidence type="ECO:0000313" key="3">
    <source>
        <dbReference type="EMBL" id="QDH13507.1"/>
    </source>
</evidence>
<dbReference type="GO" id="GO:0006235">
    <property type="term" value="P:dTTP biosynthetic process"/>
    <property type="evidence" value="ECO:0007669"/>
    <property type="project" value="TreeGrafter"/>
</dbReference>
<dbReference type="PANTHER" id="PTHR10344:SF4">
    <property type="entry name" value="UMP-CMP KINASE 2, MITOCHONDRIAL"/>
    <property type="match status" value="1"/>
</dbReference>
<sequence>MVAAPLTASSTTGRRGVLVALVGCDGSGKSTLSRQLIQILNHPSQEGGGLVPVRHPVRYGYLGQGSGDLGRKIAALPGVGGFLEKRIATRAKKARTKGAKIPGFPTALVVFAFSLLRFKRFLKVRQQVEKGDFVITDRYPQQEVPGHCDGPGLSAGYSRNPFVRGLAALERAWYGYMTSFKPDLVIFLDVDAERAVARKPDHDLEALRTKAAIMPQLRFRGAARVVLDARKPLSEVRKAALEALMARGLIKKL</sequence>
<reference evidence="3 4" key="1">
    <citation type="submission" date="2019-03" db="EMBL/GenBank/DDBJ databases">
        <title>The complete genome sequence of Swingsia_sp. F3b2 LMG30590(T).</title>
        <authorList>
            <person name="Chua K.-O."/>
            <person name="Chan K.-G."/>
            <person name="See-Too W.-S."/>
        </authorList>
    </citation>
    <scope>NUCLEOTIDE SEQUENCE [LARGE SCALE GENOMIC DNA]</scope>
    <source>
        <strain evidence="3 4">F3b2</strain>
    </source>
</reference>